<keyword evidence="6" id="KW-1185">Reference proteome</keyword>
<dbReference type="GO" id="GO:1902201">
    <property type="term" value="P:negative regulation of bacterial-type flagellum-dependent cell motility"/>
    <property type="evidence" value="ECO:0007669"/>
    <property type="project" value="TreeGrafter"/>
</dbReference>
<evidence type="ECO:0000256" key="1">
    <source>
        <dbReference type="ARBA" id="ARBA00012528"/>
    </source>
</evidence>
<dbReference type="InterPro" id="IPR043128">
    <property type="entry name" value="Rev_trsase/Diguanyl_cyclase"/>
</dbReference>
<dbReference type="CDD" id="cd12915">
    <property type="entry name" value="PDC2_DGC_like"/>
    <property type="match status" value="1"/>
</dbReference>
<dbReference type="InterPro" id="IPR029787">
    <property type="entry name" value="Nucleotide_cyclase"/>
</dbReference>
<evidence type="ECO:0000313" key="6">
    <source>
        <dbReference type="Proteomes" id="UP000254925"/>
    </source>
</evidence>
<evidence type="ECO:0000313" key="5">
    <source>
        <dbReference type="EMBL" id="RDI57909.1"/>
    </source>
</evidence>
<dbReference type="OrthoDB" id="9812260at2"/>
<keyword evidence="3" id="KW-1133">Transmembrane helix</keyword>
<dbReference type="PROSITE" id="PS50887">
    <property type="entry name" value="GGDEF"/>
    <property type="match status" value="1"/>
</dbReference>
<dbReference type="CDD" id="cd01949">
    <property type="entry name" value="GGDEF"/>
    <property type="match status" value="1"/>
</dbReference>
<dbReference type="NCBIfam" id="TIGR00254">
    <property type="entry name" value="GGDEF"/>
    <property type="match status" value="1"/>
</dbReference>
<protein>
    <recommendedName>
        <fullName evidence="1">diguanylate cyclase</fullName>
        <ecNumber evidence="1">2.7.7.65</ecNumber>
    </recommendedName>
</protein>
<evidence type="ECO:0000256" key="2">
    <source>
        <dbReference type="ARBA" id="ARBA00034247"/>
    </source>
</evidence>
<dbReference type="Pfam" id="PF22588">
    <property type="entry name" value="dCache_1_like"/>
    <property type="match status" value="1"/>
</dbReference>
<organism evidence="5 6">
    <name type="scientific">Microvirga subterranea</name>
    <dbReference type="NCBI Taxonomy" id="186651"/>
    <lineage>
        <taxon>Bacteria</taxon>
        <taxon>Pseudomonadati</taxon>
        <taxon>Pseudomonadota</taxon>
        <taxon>Alphaproteobacteria</taxon>
        <taxon>Hyphomicrobiales</taxon>
        <taxon>Methylobacteriaceae</taxon>
        <taxon>Microvirga</taxon>
    </lineage>
</organism>
<dbReference type="GO" id="GO:0052621">
    <property type="term" value="F:diguanylate cyclase activity"/>
    <property type="evidence" value="ECO:0007669"/>
    <property type="project" value="UniProtKB-EC"/>
</dbReference>
<evidence type="ECO:0000256" key="3">
    <source>
        <dbReference type="SAM" id="Phobius"/>
    </source>
</evidence>
<dbReference type="GO" id="GO:0043709">
    <property type="term" value="P:cell adhesion involved in single-species biofilm formation"/>
    <property type="evidence" value="ECO:0007669"/>
    <property type="project" value="TreeGrafter"/>
</dbReference>
<dbReference type="CDD" id="cd12914">
    <property type="entry name" value="PDC1_DGC_like"/>
    <property type="match status" value="1"/>
</dbReference>
<feature type="transmembrane region" description="Helical" evidence="3">
    <location>
        <begin position="12"/>
        <end position="30"/>
    </location>
</feature>
<comment type="catalytic activity">
    <reaction evidence="2">
        <text>2 GTP = 3',3'-c-di-GMP + 2 diphosphate</text>
        <dbReference type="Rhea" id="RHEA:24898"/>
        <dbReference type="ChEBI" id="CHEBI:33019"/>
        <dbReference type="ChEBI" id="CHEBI:37565"/>
        <dbReference type="ChEBI" id="CHEBI:58805"/>
        <dbReference type="EC" id="2.7.7.65"/>
    </reaction>
</comment>
<dbReference type="Proteomes" id="UP000254925">
    <property type="component" value="Unassembled WGS sequence"/>
</dbReference>
<dbReference type="PANTHER" id="PTHR45138:SF9">
    <property type="entry name" value="DIGUANYLATE CYCLASE DGCM-RELATED"/>
    <property type="match status" value="1"/>
</dbReference>
<feature type="transmembrane region" description="Helical" evidence="3">
    <location>
        <begin position="287"/>
        <end position="308"/>
    </location>
</feature>
<dbReference type="InterPro" id="IPR000160">
    <property type="entry name" value="GGDEF_dom"/>
</dbReference>
<dbReference type="AlphaFoldDB" id="A0A370HN17"/>
<dbReference type="Gene3D" id="3.30.450.20">
    <property type="entry name" value="PAS domain"/>
    <property type="match status" value="2"/>
</dbReference>
<keyword evidence="3" id="KW-0812">Transmembrane</keyword>
<gene>
    <name evidence="5" type="ORF">DES45_106223</name>
</gene>
<sequence length="497" mass="54854">MRITGYFRSLSSAAWLKAFVLAVCLTIVAIEGWRDWAERHEEFVRIESEVANLAKSLVQHAEDTFELADAILVDIVDRIEYDGSSPEVITEMDPFLSERIQTLRRFKSLTIYGTDGTLLGSSLPGHRFKVNGRDLAFFRHHSTSGSSGWFFGPLIRDPLGSDWVLTLSRRFNRPDGSFGGVVVASIPHVYFASFFGRFDVGSEGTITLFHADGTLLSRYPYREAAVGRNVSYEPWFKIGVSSGSFEYVSPIDGVKRIGGYQRNHIFPIGVLASVSEDQALADWNQEFVFRSVGILLLVAVIACLGWSLSGQLRRRERAEAELSVLAATDGLTGLANRRTFDKALEAEWNRAARHNTPLSLLLMDLDRFKRFNDHYGHQAGDQCLQTVARILRDTIKRPGDLVARYGGEEIAVLLPATDATGACMVAEDVRSAVEALAIPHNGNHPACVLTISIGMATLKPAFELLDADPKMLVSLADQALYQAKLDGRNRVSIASAA</sequence>
<name>A0A370HN17_9HYPH</name>
<accession>A0A370HN17</accession>
<dbReference type="InterPro" id="IPR054327">
    <property type="entry name" value="His-kinase-like_sensor"/>
</dbReference>
<dbReference type="EC" id="2.7.7.65" evidence="1"/>
<dbReference type="RefSeq" id="WP_114771136.1">
    <property type="nucleotide sequence ID" value="NZ_QQBB01000006.1"/>
</dbReference>
<evidence type="ECO:0000259" key="4">
    <source>
        <dbReference type="PROSITE" id="PS50887"/>
    </source>
</evidence>
<comment type="caution">
    <text evidence="5">The sequence shown here is derived from an EMBL/GenBank/DDBJ whole genome shotgun (WGS) entry which is preliminary data.</text>
</comment>
<dbReference type="SUPFAM" id="SSF55073">
    <property type="entry name" value="Nucleotide cyclase"/>
    <property type="match status" value="1"/>
</dbReference>
<dbReference type="PANTHER" id="PTHR45138">
    <property type="entry name" value="REGULATORY COMPONENTS OF SENSORY TRANSDUCTION SYSTEM"/>
    <property type="match status" value="1"/>
</dbReference>
<dbReference type="SMART" id="SM00267">
    <property type="entry name" value="GGDEF"/>
    <property type="match status" value="1"/>
</dbReference>
<dbReference type="EMBL" id="QQBB01000006">
    <property type="protein sequence ID" value="RDI57909.1"/>
    <property type="molecule type" value="Genomic_DNA"/>
</dbReference>
<proteinExistence type="predicted"/>
<dbReference type="Gene3D" id="3.30.70.270">
    <property type="match status" value="1"/>
</dbReference>
<dbReference type="InterPro" id="IPR050469">
    <property type="entry name" value="Diguanylate_Cyclase"/>
</dbReference>
<keyword evidence="3" id="KW-0472">Membrane</keyword>
<reference evidence="5 6" key="1">
    <citation type="submission" date="2018-07" db="EMBL/GenBank/DDBJ databases">
        <title>Genomic Encyclopedia of Type Strains, Phase IV (KMG-IV): sequencing the most valuable type-strain genomes for metagenomic binning, comparative biology and taxonomic classification.</title>
        <authorList>
            <person name="Goeker M."/>
        </authorList>
    </citation>
    <scope>NUCLEOTIDE SEQUENCE [LARGE SCALE GENOMIC DNA]</scope>
    <source>
        <strain evidence="5 6">DSM 14364</strain>
    </source>
</reference>
<dbReference type="GO" id="GO:0005886">
    <property type="term" value="C:plasma membrane"/>
    <property type="evidence" value="ECO:0007669"/>
    <property type="project" value="TreeGrafter"/>
</dbReference>
<dbReference type="FunFam" id="3.30.70.270:FF:000001">
    <property type="entry name" value="Diguanylate cyclase domain protein"/>
    <property type="match status" value="1"/>
</dbReference>
<dbReference type="Pfam" id="PF00990">
    <property type="entry name" value="GGDEF"/>
    <property type="match status" value="1"/>
</dbReference>
<feature type="domain" description="GGDEF" evidence="4">
    <location>
        <begin position="356"/>
        <end position="496"/>
    </location>
</feature>